<feature type="transmembrane region" description="Helical" evidence="1">
    <location>
        <begin position="244"/>
        <end position="264"/>
    </location>
</feature>
<evidence type="ECO:0000256" key="1">
    <source>
        <dbReference type="SAM" id="Phobius"/>
    </source>
</evidence>
<accession>A0A562ZP30</accession>
<sequence>MDPTTLRLDEASARRLVLVRAIDDVDTEGRLLSSVERDRLEQEALEASRESSPPSSLDRASYLQQRAHRLLAAVEHRHPQLTALEQPGAWRRWLAWLLPLAACVLGAAIDRIDNPQRVNMLSPPLLAVLLWNLLAYAGLVVAWFLPRRWAEASPLAALQQWLAREPRIGARPGRLRRDVLARFQQQWLRTTGPQQVLWGKQVLHATAAGWAVGLALSIALGGVVREYRVGWESTLLELHQVHTFLSVLFAPVVALLPLEGFSLADLQRMRFSSGAAIGVEEARRWVGLYLGLLLLVVVLPRAVLAAVAGWRARRLGRAVAFDLRDPYFVQVLARVSPARVTVGVLAFDEDARVLLLQAMRQAAGRVPPTRLEAPWTVLATPKGDALRLFDIPLGTRPPTPVAPALASGPSPARAWLQDLMGRFRSSAPAPRGDALTSALQEADLVLLLPAQPEDLQAASRLLHWLDRPALVLVGGGDEGADELAAYRAAVRRAALPADVLALRDCTGNWSRDALLLDAITGRLPQGKRAGFARMAEVWNERNVQRLDDAMQLVADLLLQAARDTEAAGGSLSLKRLVSTGDREAGQRLRQAAQDAMVLRLREAEATHLAELMRMYGVDEALPTAPAALTGERFTVQAPLDSPQAGMAGAATGAAMGAGIDLVTGGLTLGAATALGAMLGGGAAYVAAAWRNRGGSAGTAQVQLSDEMMQSLAEAALLRYLAVVHRSRGGPGLAAATPPAWRSEVVAAVEGARESFAEFWRQVRASGDAASLRQPLAAKLNALVRQVLARL</sequence>
<keyword evidence="1" id="KW-0472">Membrane</keyword>
<protein>
    <submittedName>
        <fullName evidence="2">DUF3482 domain-containing protein</fullName>
    </submittedName>
</protein>
<feature type="transmembrane region" description="Helical" evidence="1">
    <location>
        <begin position="202"/>
        <end position="224"/>
    </location>
</feature>
<dbReference type="Pfam" id="PF11981">
    <property type="entry name" value="DUF3482"/>
    <property type="match status" value="1"/>
</dbReference>
<name>A0A562ZP30_9BURK</name>
<evidence type="ECO:0000313" key="3">
    <source>
        <dbReference type="Proteomes" id="UP000318199"/>
    </source>
</evidence>
<feature type="transmembrane region" description="Helical" evidence="1">
    <location>
        <begin position="285"/>
        <end position="310"/>
    </location>
</feature>
<organism evidence="2 3">
    <name type="scientific">Caenimonas sedimenti</name>
    <dbReference type="NCBI Taxonomy" id="2596921"/>
    <lineage>
        <taxon>Bacteria</taxon>
        <taxon>Pseudomonadati</taxon>
        <taxon>Pseudomonadota</taxon>
        <taxon>Betaproteobacteria</taxon>
        <taxon>Burkholderiales</taxon>
        <taxon>Comamonadaceae</taxon>
        <taxon>Caenimonas</taxon>
    </lineage>
</organism>
<keyword evidence="1" id="KW-1133">Transmembrane helix</keyword>
<dbReference type="EMBL" id="VOBQ01000013">
    <property type="protein sequence ID" value="TWO69914.1"/>
    <property type="molecule type" value="Genomic_DNA"/>
</dbReference>
<feature type="transmembrane region" description="Helical" evidence="1">
    <location>
        <begin position="93"/>
        <end position="112"/>
    </location>
</feature>
<dbReference type="OrthoDB" id="4998316at2"/>
<dbReference type="InterPro" id="IPR021871">
    <property type="entry name" value="DUF3482"/>
</dbReference>
<keyword evidence="1" id="KW-0812">Transmembrane</keyword>
<dbReference type="Proteomes" id="UP000318199">
    <property type="component" value="Unassembled WGS sequence"/>
</dbReference>
<proteinExistence type="predicted"/>
<feature type="transmembrane region" description="Helical" evidence="1">
    <location>
        <begin position="124"/>
        <end position="145"/>
    </location>
</feature>
<dbReference type="Pfam" id="PF11067">
    <property type="entry name" value="DUF2868"/>
    <property type="match status" value="1"/>
</dbReference>
<dbReference type="RefSeq" id="WP_145894110.1">
    <property type="nucleotide sequence ID" value="NZ_VOBQ01000013.1"/>
</dbReference>
<dbReference type="InterPro" id="IPR021296">
    <property type="entry name" value="DUF2868"/>
</dbReference>
<keyword evidence="3" id="KW-1185">Reference proteome</keyword>
<dbReference type="AlphaFoldDB" id="A0A562ZP30"/>
<gene>
    <name evidence="2" type="ORF">FN976_16310</name>
</gene>
<reference evidence="2 3" key="1">
    <citation type="submission" date="2019-07" db="EMBL/GenBank/DDBJ databases">
        <title>Caenimonas sedimenti sp. nov., isolated from activated sludge.</title>
        <authorList>
            <person name="Xu J."/>
        </authorList>
    </citation>
    <scope>NUCLEOTIDE SEQUENCE [LARGE SCALE GENOMIC DNA]</scope>
    <source>
        <strain evidence="2 3">HX-9-20</strain>
    </source>
</reference>
<evidence type="ECO:0000313" key="2">
    <source>
        <dbReference type="EMBL" id="TWO69914.1"/>
    </source>
</evidence>
<comment type="caution">
    <text evidence="2">The sequence shown here is derived from an EMBL/GenBank/DDBJ whole genome shotgun (WGS) entry which is preliminary data.</text>
</comment>